<dbReference type="GO" id="GO:1902201">
    <property type="term" value="P:negative regulation of bacterial-type flagellum-dependent cell motility"/>
    <property type="evidence" value="ECO:0007669"/>
    <property type="project" value="TreeGrafter"/>
</dbReference>
<dbReference type="AlphaFoldDB" id="A0A6L8KAC1"/>
<dbReference type="EC" id="2.7.7.65" evidence="1"/>
<evidence type="ECO:0000259" key="3">
    <source>
        <dbReference type="PROSITE" id="PS50887"/>
    </source>
</evidence>
<dbReference type="InterPro" id="IPR043128">
    <property type="entry name" value="Rev_trsase/Diguanyl_cyclase"/>
</dbReference>
<dbReference type="InterPro" id="IPR050469">
    <property type="entry name" value="Diguanylate_Cyclase"/>
</dbReference>
<feature type="domain" description="GGDEF" evidence="3">
    <location>
        <begin position="1"/>
        <end position="131"/>
    </location>
</feature>
<evidence type="ECO:0000313" key="4">
    <source>
        <dbReference type="EMBL" id="MYM23208.1"/>
    </source>
</evidence>
<dbReference type="PANTHER" id="PTHR45138:SF9">
    <property type="entry name" value="DIGUANYLATE CYCLASE DGCM-RELATED"/>
    <property type="match status" value="1"/>
</dbReference>
<reference evidence="4 5" key="1">
    <citation type="submission" date="2019-12" db="EMBL/GenBank/DDBJ databases">
        <title>Novel species isolated from a subtropical stream in China.</title>
        <authorList>
            <person name="Lu H."/>
        </authorList>
    </citation>
    <scope>NUCLEOTIDE SEQUENCE [LARGE SCALE GENOMIC DNA]</scope>
    <source>
        <strain evidence="4 5">FT135W</strain>
    </source>
</reference>
<dbReference type="PROSITE" id="PS50887">
    <property type="entry name" value="GGDEF"/>
    <property type="match status" value="1"/>
</dbReference>
<sequence>MDIDKFKQVNDTYGHAVGDQVLQVTAARLSALFRNDDIVARWGSEEFLALLPTTEISDASSIAARVLDAVSAAPIVIDNLTLHVTISIGVCSMKLELKDRGMSWQEVVHIADQSLYLAKRNGRNKAYGIVDALSVTSAEMAHGLRTNHNEGKVKLLEVFGSALATPSTLQ</sequence>
<evidence type="ECO:0000256" key="2">
    <source>
        <dbReference type="ARBA" id="ARBA00034247"/>
    </source>
</evidence>
<keyword evidence="5" id="KW-1185">Reference proteome</keyword>
<dbReference type="EMBL" id="WWCN01000006">
    <property type="protein sequence ID" value="MYM23208.1"/>
    <property type="molecule type" value="Genomic_DNA"/>
</dbReference>
<dbReference type="GO" id="GO:0005886">
    <property type="term" value="C:plasma membrane"/>
    <property type="evidence" value="ECO:0007669"/>
    <property type="project" value="TreeGrafter"/>
</dbReference>
<organism evidence="4 5">
    <name type="scientific">Duganella flavida</name>
    <dbReference type="NCBI Taxonomy" id="2692175"/>
    <lineage>
        <taxon>Bacteria</taxon>
        <taxon>Pseudomonadati</taxon>
        <taxon>Pseudomonadota</taxon>
        <taxon>Betaproteobacteria</taxon>
        <taxon>Burkholderiales</taxon>
        <taxon>Oxalobacteraceae</taxon>
        <taxon>Telluria group</taxon>
        <taxon>Duganella</taxon>
    </lineage>
</organism>
<dbReference type="Gene3D" id="3.30.70.270">
    <property type="match status" value="1"/>
</dbReference>
<evidence type="ECO:0000313" key="5">
    <source>
        <dbReference type="Proteomes" id="UP000479335"/>
    </source>
</evidence>
<dbReference type="Proteomes" id="UP000479335">
    <property type="component" value="Unassembled WGS sequence"/>
</dbReference>
<evidence type="ECO:0000256" key="1">
    <source>
        <dbReference type="ARBA" id="ARBA00012528"/>
    </source>
</evidence>
<comment type="caution">
    <text evidence="4">The sequence shown here is derived from an EMBL/GenBank/DDBJ whole genome shotgun (WGS) entry which is preliminary data.</text>
</comment>
<accession>A0A6L8KAC1</accession>
<gene>
    <name evidence="4" type="ORF">GTP46_11180</name>
</gene>
<protein>
    <recommendedName>
        <fullName evidence="1">diguanylate cyclase</fullName>
        <ecNumber evidence="1">2.7.7.65</ecNumber>
    </recommendedName>
</protein>
<dbReference type="GO" id="GO:0052621">
    <property type="term" value="F:diguanylate cyclase activity"/>
    <property type="evidence" value="ECO:0007669"/>
    <property type="project" value="UniProtKB-EC"/>
</dbReference>
<dbReference type="CDD" id="cd01949">
    <property type="entry name" value="GGDEF"/>
    <property type="match status" value="1"/>
</dbReference>
<dbReference type="PANTHER" id="PTHR45138">
    <property type="entry name" value="REGULATORY COMPONENTS OF SENSORY TRANSDUCTION SYSTEM"/>
    <property type="match status" value="1"/>
</dbReference>
<dbReference type="SMART" id="SM00267">
    <property type="entry name" value="GGDEF"/>
    <property type="match status" value="1"/>
</dbReference>
<comment type="catalytic activity">
    <reaction evidence="2">
        <text>2 GTP = 3',3'-c-di-GMP + 2 diphosphate</text>
        <dbReference type="Rhea" id="RHEA:24898"/>
        <dbReference type="ChEBI" id="CHEBI:33019"/>
        <dbReference type="ChEBI" id="CHEBI:37565"/>
        <dbReference type="ChEBI" id="CHEBI:58805"/>
        <dbReference type="EC" id="2.7.7.65"/>
    </reaction>
</comment>
<dbReference type="GO" id="GO:0043709">
    <property type="term" value="P:cell adhesion involved in single-species biofilm formation"/>
    <property type="evidence" value="ECO:0007669"/>
    <property type="project" value="TreeGrafter"/>
</dbReference>
<proteinExistence type="predicted"/>
<dbReference type="InterPro" id="IPR000160">
    <property type="entry name" value="GGDEF_dom"/>
</dbReference>
<dbReference type="Pfam" id="PF00990">
    <property type="entry name" value="GGDEF"/>
    <property type="match status" value="1"/>
</dbReference>
<dbReference type="NCBIfam" id="TIGR00254">
    <property type="entry name" value="GGDEF"/>
    <property type="match status" value="1"/>
</dbReference>
<name>A0A6L8KAC1_9BURK</name>
<dbReference type="SUPFAM" id="SSF55073">
    <property type="entry name" value="Nucleotide cyclase"/>
    <property type="match status" value="1"/>
</dbReference>
<dbReference type="InterPro" id="IPR029787">
    <property type="entry name" value="Nucleotide_cyclase"/>
</dbReference>